<dbReference type="AlphaFoldDB" id="A0A0C9XHA7"/>
<organism evidence="1 2">
    <name type="scientific">Pisolithus microcarpus 441</name>
    <dbReference type="NCBI Taxonomy" id="765257"/>
    <lineage>
        <taxon>Eukaryota</taxon>
        <taxon>Fungi</taxon>
        <taxon>Dikarya</taxon>
        <taxon>Basidiomycota</taxon>
        <taxon>Agaricomycotina</taxon>
        <taxon>Agaricomycetes</taxon>
        <taxon>Agaricomycetidae</taxon>
        <taxon>Boletales</taxon>
        <taxon>Sclerodermatineae</taxon>
        <taxon>Pisolithaceae</taxon>
        <taxon>Pisolithus</taxon>
    </lineage>
</organism>
<keyword evidence="2" id="KW-1185">Reference proteome</keyword>
<dbReference type="EMBL" id="KN834169">
    <property type="protein sequence ID" value="KIK11710.1"/>
    <property type="molecule type" value="Genomic_DNA"/>
</dbReference>
<evidence type="ECO:0000313" key="1">
    <source>
        <dbReference type="EMBL" id="KIK11710.1"/>
    </source>
</evidence>
<gene>
    <name evidence="1" type="ORF">PISMIDRAFT_476554</name>
</gene>
<accession>A0A0C9XHA7</accession>
<sequence>MSWSNNPNPNQGSSYDQNLLFGAPRAPAQLWVCAQPHLLDFLCTADTSTCPFLTHGSVLYRKATMSVCSKAVGARSMSRVRRARQRLHHTLYHLPQYIKALKCLQWQRRVQRNSSWLMPRNLALDSGTIGRAPLSSSFLLSLSPPWWAE</sequence>
<protein>
    <submittedName>
        <fullName evidence="1">Uncharacterized protein</fullName>
    </submittedName>
</protein>
<dbReference type="HOGENOM" id="CLU_1750428_0_0_1"/>
<name>A0A0C9XHA7_9AGAM</name>
<proteinExistence type="predicted"/>
<evidence type="ECO:0000313" key="2">
    <source>
        <dbReference type="Proteomes" id="UP000054018"/>
    </source>
</evidence>
<dbReference type="Proteomes" id="UP000054018">
    <property type="component" value="Unassembled WGS sequence"/>
</dbReference>
<reference evidence="2" key="2">
    <citation type="submission" date="2015-01" db="EMBL/GenBank/DDBJ databases">
        <title>Evolutionary Origins and Diversification of the Mycorrhizal Mutualists.</title>
        <authorList>
            <consortium name="DOE Joint Genome Institute"/>
            <consortium name="Mycorrhizal Genomics Consortium"/>
            <person name="Kohler A."/>
            <person name="Kuo A."/>
            <person name="Nagy L.G."/>
            <person name="Floudas D."/>
            <person name="Copeland A."/>
            <person name="Barry K.W."/>
            <person name="Cichocki N."/>
            <person name="Veneault-Fourrey C."/>
            <person name="LaButti K."/>
            <person name="Lindquist E.A."/>
            <person name="Lipzen A."/>
            <person name="Lundell T."/>
            <person name="Morin E."/>
            <person name="Murat C."/>
            <person name="Riley R."/>
            <person name="Ohm R."/>
            <person name="Sun H."/>
            <person name="Tunlid A."/>
            <person name="Henrissat B."/>
            <person name="Grigoriev I.V."/>
            <person name="Hibbett D.S."/>
            <person name="Martin F."/>
        </authorList>
    </citation>
    <scope>NUCLEOTIDE SEQUENCE [LARGE SCALE GENOMIC DNA]</scope>
    <source>
        <strain evidence="2">441</strain>
    </source>
</reference>
<reference evidence="1 2" key="1">
    <citation type="submission" date="2014-04" db="EMBL/GenBank/DDBJ databases">
        <authorList>
            <consortium name="DOE Joint Genome Institute"/>
            <person name="Kuo A."/>
            <person name="Kohler A."/>
            <person name="Costa M.D."/>
            <person name="Nagy L.G."/>
            <person name="Floudas D."/>
            <person name="Copeland A."/>
            <person name="Barry K.W."/>
            <person name="Cichocki N."/>
            <person name="Veneault-Fourrey C."/>
            <person name="LaButti K."/>
            <person name="Lindquist E.A."/>
            <person name="Lipzen A."/>
            <person name="Lundell T."/>
            <person name="Morin E."/>
            <person name="Murat C."/>
            <person name="Sun H."/>
            <person name="Tunlid A."/>
            <person name="Henrissat B."/>
            <person name="Grigoriev I.V."/>
            <person name="Hibbett D.S."/>
            <person name="Martin F."/>
            <person name="Nordberg H.P."/>
            <person name="Cantor M.N."/>
            <person name="Hua S.X."/>
        </authorList>
    </citation>
    <scope>NUCLEOTIDE SEQUENCE [LARGE SCALE GENOMIC DNA]</scope>
    <source>
        <strain evidence="1 2">441</strain>
    </source>
</reference>